<evidence type="ECO:0000256" key="1">
    <source>
        <dbReference type="SAM" id="MobiDB-lite"/>
    </source>
</evidence>
<protein>
    <submittedName>
        <fullName evidence="2">Uncharacterized protein</fullName>
    </submittedName>
</protein>
<gene>
    <name evidence="2" type="ORF">AK812_SmicGene31745</name>
</gene>
<dbReference type="EMBL" id="LSRX01000882">
    <property type="protein sequence ID" value="OLP87083.1"/>
    <property type="molecule type" value="Genomic_DNA"/>
</dbReference>
<keyword evidence="3" id="KW-1185">Reference proteome</keyword>
<feature type="region of interest" description="Disordered" evidence="1">
    <location>
        <begin position="1"/>
        <end position="22"/>
    </location>
</feature>
<dbReference type="AlphaFoldDB" id="A0A1Q9CVX1"/>
<sequence>MPIARPKTCAKTNDDDDDDDDKVAKRTKHVMRKQIMILRGIEMLSSPVLQQMKLLDAVMVAIGACATLLQLVSISGRRALVVKGDRHSRAVQSRGIDTEESASCQGAKKGRATVGGRFAQQRQPPGGFRGKRQRLNAAEKWQIEHQRQSEPFVKGTPGVRA</sequence>
<name>A0A1Q9CVX1_SYMMI</name>
<reference evidence="2 3" key="1">
    <citation type="submission" date="2016-02" db="EMBL/GenBank/DDBJ databases">
        <title>Genome analysis of coral dinoflagellate symbionts highlights evolutionary adaptations to a symbiotic lifestyle.</title>
        <authorList>
            <person name="Aranda M."/>
            <person name="Li Y."/>
            <person name="Liew Y.J."/>
            <person name="Baumgarten S."/>
            <person name="Simakov O."/>
            <person name="Wilson M."/>
            <person name="Piel J."/>
            <person name="Ashoor H."/>
            <person name="Bougouffa S."/>
            <person name="Bajic V.B."/>
            <person name="Ryu T."/>
            <person name="Ravasi T."/>
            <person name="Bayer T."/>
            <person name="Micklem G."/>
            <person name="Kim H."/>
            <person name="Bhak J."/>
            <person name="Lajeunesse T.C."/>
            <person name="Voolstra C.R."/>
        </authorList>
    </citation>
    <scope>NUCLEOTIDE SEQUENCE [LARGE SCALE GENOMIC DNA]</scope>
    <source>
        <strain evidence="2 3">CCMP2467</strain>
    </source>
</reference>
<feature type="region of interest" description="Disordered" evidence="1">
    <location>
        <begin position="88"/>
        <end position="161"/>
    </location>
</feature>
<organism evidence="2 3">
    <name type="scientific">Symbiodinium microadriaticum</name>
    <name type="common">Dinoflagellate</name>
    <name type="synonym">Zooxanthella microadriatica</name>
    <dbReference type="NCBI Taxonomy" id="2951"/>
    <lineage>
        <taxon>Eukaryota</taxon>
        <taxon>Sar</taxon>
        <taxon>Alveolata</taxon>
        <taxon>Dinophyceae</taxon>
        <taxon>Suessiales</taxon>
        <taxon>Symbiodiniaceae</taxon>
        <taxon>Symbiodinium</taxon>
    </lineage>
</organism>
<comment type="caution">
    <text evidence="2">The sequence shown here is derived from an EMBL/GenBank/DDBJ whole genome shotgun (WGS) entry which is preliminary data.</text>
</comment>
<accession>A0A1Q9CVX1</accession>
<evidence type="ECO:0000313" key="2">
    <source>
        <dbReference type="EMBL" id="OLP87083.1"/>
    </source>
</evidence>
<dbReference type="Proteomes" id="UP000186817">
    <property type="component" value="Unassembled WGS sequence"/>
</dbReference>
<proteinExistence type="predicted"/>
<evidence type="ECO:0000313" key="3">
    <source>
        <dbReference type="Proteomes" id="UP000186817"/>
    </source>
</evidence>